<dbReference type="Gene3D" id="1.20.1720.10">
    <property type="entry name" value="Multidrug resistance protein D"/>
    <property type="match status" value="1"/>
</dbReference>
<evidence type="ECO:0000256" key="3">
    <source>
        <dbReference type="ARBA" id="ARBA00022475"/>
    </source>
</evidence>
<feature type="transmembrane region" description="Helical" evidence="7">
    <location>
        <begin position="276"/>
        <end position="300"/>
    </location>
</feature>
<feature type="transmembrane region" description="Helical" evidence="7">
    <location>
        <begin position="208"/>
        <end position="227"/>
    </location>
</feature>
<reference evidence="9 10" key="1">
    <citation type="submission" date="2024-03" db="EMBL/GenBank/DDBJ databases">
        <title>Actinomycetospora sp. OC33-EN08, a novel actinomycete isolated from wild orchid (Aerides multiflora).</title>
        <authorList>
            <person name="Suriyachadkun C."/>
        </authorList>
    </citation>
    <scope>NUCLEOTIDE SEQUENCE [LARGE SCALE GENOMIC DNA]</scope>
    <source>
        <strain evidence="9 10">OC33-EN08</strain>
    </source>
</reference>
<dbReference type="PRINTS" id="PR01036">
    <property type="entry name" value="TCRTETB"/>
</dbReference>
<dbReference type="InterPro" id="IPR036259">
    <property type="entry name" value="MFS_trans_sf"/>
</dbReference>
<keyword evidence="2" id="KW-0813">Transport</keyword>
<feature type="transmembrane region" description="Helical" evidence="7">
    <location>
        <begin position="312"/>
        <end position="330"/>
    </location>
</feature>
<dbReference type="NCBIfam" id="TIGR00711">
    <property type="entry name" value="efflux_EmrB"/>
    <property type="match status" value="1"/>
</dbReference>
<dbReference type="InterPro" id="IPR011701">
    <property type="entry name" value="MFS"/>
</dbReference>
<feature type="transmembrane region" description="Helical" evidence="7">
    <location>
        <begin position="177"/>
        <end position="196"/>
    </location>
</feature>
<dbReference type="PANTHER" id="PTHR42718:SF46">
    <property type="entry name" value="BLR6921 PROTEIN"/>
    <property type="match status" value="1"/>
</dbReference>
<dbReference type="SUPFAM" id="SSF103473">
    <property type="entry name" value="MFS general substrate transporter"/>
    <property type="match status" value="1"/>
</dbReference>
<feature type="transmembrane region" description="Helical" evidence="7">
    <location>
        <begin position="414"/>
        <end position="433"/>
    </location>
</feature>
<evidence type="ECO:0000256" key="2">
    <source>
        <dbReference type="ARBA" id="ARBA00022448"/>
    </source>
</evidence>
<evidence type="ECO:0000256" key="6">
    <source>
        <dbReference type="ARBA" id="ARBA00023136"/>
    </source>
</evidence>
<keyword evidence="5 7" id="KW-1133">Transmembrane helix</keyword>
<evidence type="ECO:0000259" key="8">
    <source>
        <dbReference type="PROSITE" id="PS50850"/>
    </source>
</evidence>
<feature type="transmembrane region" description="Helical" evidence="7">
    <location>
        <begin position="233"/>
        <end position="255"/>
    </location>
</feature>
<dbReference type="Pfam" id="PF07690">
    <property type="entry name" value="MFS_1"/>
    <property type="match status" value="1"/>
</dbReference>
<dbReference type="EMBL" id="JBBEGN010000003">
    <property type="protein sequence ID" value="MEJ2867910.1"/>
    <property type="molecule type" value="Genomic_DNA"/>
</dbReference>
<feature type="transmembrane region" description="Helical" evidence="7">
    <location>
        <begin position="22"/>
        <end position="45"/>
    </location>
</feature>
<organism evidence="9 10">
    <name type="scientific">Actinomycetospora aurantiaca</name>
    <dbReference type="NCBI Taxonomy" id="3129233"/>
    <lineage>
        <taxon>Bacteria</taxon>
        <taxon>Bacillati</taxon>
        <taxon>Actinomycetota</taxon>
        <taxon>Actinomycetes</taxon>
        <taxon>Pseudonocardiales</taxon>
        <taxon>Pseudonocardiaceae</taxon>
        <taxon>Actinomycetospora</taxon>
    </lineage>
</organism>
<keyword evidence="10" id="KW-1185">Reference proteome</keyword>
<keyword evidence="3" id="KW-1003">Cell membrane</keyword>
<dbReference type="CDD" id="cd17321">
    <property type="entry name" value="MFS_MMR_MDR_like"/>
    <property type="match status" value="1"/>
</dbReference>
<feature type="transmembrane region" description="Helical" evidence="7">
    <location>
        <begin position="89"/>
        <end position="108"/>
    </location>
</feature>
<evidence type="ECO:0000256" key="5">
    <source>
        <dbReference type="ARBA" id="ARBA00022989"/>
    </source>
</evidence>
<sequence>MTVCETENCATDEHRTQSRRRVLLAVASVASLMCALDTLVVSTALTTIRLDLGASVEALEWTVNAYNLALAVLLVPAASLGDRYGRRRMFAAGLGLFVAASAVCALAPDATLLALARAVQGAGAALVTALGMALVAAAYPPERRGAALGVLQGVTGLAVLAGPGLGGLVTSTLGWEWIFWLNVPIGLLLLPVVLRTAGEGHDDESRPLDVTGVLLVTGAALGLLWALSRGNPVGWSAPEVVGAALVGLLLLGLFLRRQARVAAPVIPPHLLRVRGFVAGNLATIGLYASIFGGVFFYSQLLAVSLGFTPLEAGLGLFPWTSALFVLGPLAGRLADRIGNRPVGVAGLVLAAAGTAWIALVAEPGVTYPDLIGPFVLSAVGGSGAMPALASAVLARVGPADVGAASGVTSMVRELGGVLGLAVLVAVFAGHGGYADPAAFLAGFAPAMGVCAAVVAAGALAAAFLPARKELSA</sequence>
<comment type="caution">
    <text evidence="9">The sequence shown here is derived from an EMBL/GenBank/DDBJ whole genome shotgun (WGS) entry which is preliminary data.</text>
</comment>
<dbReference type="Gene3D" id="1.20.1250.20">
    <property type="entry name" value="MFS general substrate transporter like domains"/>
    <property type="match status" value="1"/>
</dbReference>
<feature type="transmembrane region" description="Helical" evidence="7">
    <location>
        <begin position="342"/>
        <end position="359"/>
    </location>
</feature>
<evidence type="ECO:0000313" key="10">
    <source>
        <dbReference type="Proteomes" id="UP001385809"/>
    </source>
</evidence>
<dbReference type="RefSeq" id="WP_337694516.1">
    <property type="nucleotide sequence ID" value="NZ_JBBEGN010000003.1"/>
</dbReference>
<evidence type="ECO:0000256" key="4">
    <source>
        <dbReference type="ARBA" id="ARBA00022692"/>
    </source>
</evidence>
<keyword evidence="4 7" id="KW-0812">Transmembrane</keyword>
<dbReference type="InterPro" id="IPR004638">
    <property type="entry name" value="EmrB-like"/>
</dbReference>
<feature type="transmembrane region" description="Helical" evidence="7">
    <location>
        <begin position="65"/>
        <end position="82"/>
    </location>
</feature>
<comment type="subcellular location">
    <subcellularLocation>
        <location evidence="1">Cell membrane</location>
        <topology evidence="1">Multi-pass membrane protein</topology>
    </subcellularLocation>
</comment>
<evidence type="ECO:0000256" key="7">
    <source>
        <dbReference type="SAM" id="Phobius"/>
    </source>
</evidence>
<evidence type="ECO:0000256" key="1">
    <source>
        <dbReference type="ARBA" id="ARBA00004651"/>
    </source>
</evidence>
<feature type="transmembrane region" description="Helical" evidence="7">
    <location>
        <begin position="439"/>
        <end position="464"/>
    </location>
</feature>
<dbReference type="InterPro" id="IPR020846">
    <property type="entry name" value="MFS_dom"/>
</dbReference>
<feature type="transmembrane region" description="Helical" evidence="7">
    <location>
        <begin position="371"/>
        <end position="393"/>
    </location>
</feature>
<keyword evidence="6 7" id="KW-0472">Membrane</keyword>
<dbReference type="Proteomes" id="UP001385809">
    <property type="component" value="Unassembled WGS sequence"/>
</dbReference>
<protein>
    <submittedName>
        <fullName evidence="9">MFS transporter</fullName>
    </submittedName>
</protein>
<feature type="transmembrane region" description="Helical" evidence="7">
    <location>
        <begin position="146"/>
        <end position="165"/>
    </location>
</feature>
<evidence type="ECO:0000313" key="9">
    <source>
        <dbReference type="EMBL" id="MEJ2867910.1"/>
    </source>
</evidence>
<proteinExistence type="predicted"/>
<dbReference type="PROSITE" id="PS50850">
    <property type="entry name" value="MFS"/>
    <property type="match status" value="1"/>
</dbReference>
<name>A0ABU8MKR0_9PSEU</name>
<dbReference type="PANTHER" id="PTHR42718">
    <property type="entry name" value="MAJOR FACILITATOR SUPERFAMILY MULTIDRUG TRANSPORTER MFSC"/>
    <property type="match status" value="1"/>
</dbReference>
<accession>A0ABU8MKR0</accession>
<gene>
    <name evidence="9" type="ORF">WCD74_09050</name>
</gene>
<feature type="domain" description="Major facilitator superfamily (MFS) profile" evidence="8">
    <location>
        <begin position="23"/>
        <end position="469"/>
    </location>
</feature>
<feature type="transmembrane region" description="Helical" evidence="7">
    <location>
        <begin position="114"/>
        <end position="139"/>
    </location>
</feature>